<proteinExistence type="inferred from homology"/>
<evidence type="ECO:0000256" key="1">
    <source>
        <dbReference type="ARBA" id="ARBA00004141"/>
    </source>
</evidence>
<organism evidence="10 11">
    <name type="scientific">Fictibacillus macauensis ZFHKF-1</name>
    <dbReference type="NCBI Taxonomy" id="1196324"/>
    <lineage>
        <taxon>Bacteria</taxon>
        <taxon>Bacillati</taxon>
        <taxon>Bacillota</taxon>
        <taxon>Bacilli</taxon>
        <taxon>Bacillales</taxon>
        <taxon>Fictibacillaceae</taxon>
        <taxon>Fictibacillus</taxon>
    </lineage>
</organism>
<evidence type="ECO:0000259" key="9">
    <source>
        <dbReference type="Pfam" id="PF16916"/>
    </source>
</evidence>
<reference evidence="10 11" key="1">
    <citation type="journal article" date="2012" name="J. Bacteriol.">
        <title>Genome of Bacillus macauensis ZFHKF-1, a Long-Chain-Forming Bacterium.</title>
        <authorList>
            <person name="Cai L."/>
            <person name="Zhang T."/>
        </authorList>
    </citation>
    <scope>NUCLEOTIDE SEQUENCE [LARGE SCALE GENOMIC DNA]</scope>
    <source>
        <strain evidence="10 11">ZFHKF-1</strain>
    </source>
</reference>
<dbReference type="PANTHER" id="PTHR43840:SF15">
    <property type="entry name" value="MITOCHONDRIAL METAL TRANSPORTER 1-RELATED"/>
    <property type="match status" value="1"/>
</dbReference>
<evidence type="ECO:0000256" key="7">
    <source>
        <dbReference type="SAM" id="Phobius"/>
    </source>
</evidence>
<dbReference type="InterPro" id="IPR050291">
    <property type="entry name" value="CDF_Transporter"/>
</dbReference>
<dbReference type="EMBL" id="AKKV01000019">
    <property type="protein sequence ID" value="EIT86993.1"/>
    <property type="molecule type" value="Genomic_DNA"/>
</dbReference>
<dbReference type="GO" id="GO:0016020">
    <property type="term" value="C:membrane"/>
    <property type="evidence" value="ECO:0007669"/>
    <property type="project" value="UniProtKB-SubCell"/>
</dbReference>
<dbReference type="SUPFAM" id="SSF161111">
    <property type="entry name" value="Cation efflux protein transmembrane domain-like"/>
    <property type="match status" value="1"/>
</dbReference>
<dbReference type="PANTHER" id="PTHR43840">
    <property type="entry name" value="MITOCHONDRIAL METAL TRANSPORTER 1-RELATED"/>
    <property type="match status" value="1"/>
</dbReference>
<comment type="caution">
    <text evidence="10">The sequence shown here is derived from an EMBL/GenBank/DDBJ whole genome shotgun (WGS) entry which is preliminary data.</text>
</comment>
<feature type="transmembrane region" description="Helical" evidence="7">
    <location>
        <begin position="86"/>
        <end position="108"/>
    </location>
</feature>
<dbReference type="InterPro" id="IPR027470">
    <property type="entry name" value="Cation_efflux_CTD"/>
</dbReference>
<name>I8UJK7_9BACL</name>
<dbReference type="AlphaFoldDB" id="I8UJK7"/>
<dbReference type="InterPro" id="IPR036837">
    <property type="entry name" value="Cation_efflux_CTD_sf"/>
</dbReference>
<evidence type="ECO:0000256" key="4">
    <source>
        <dbReference type="ARBA" id="ARBA00022692"/>
    </source>
</evidence>
<keyword evidence="4 7" id="KW-0812">Transmembrane</keyword>
<dbReference type="Gene3D" id="3.30.70.1350">
    <property type="entry name" value="Cation efflux protein, cytoplasmic domain"/>
    <property type="match status" value="1"/>
</dbReference>
<dbReference type="InterPro" id="IPR002524">
    <property type="entry name" value="Cation_efflux"/>
</dbReference>
<keyword evidence="5 7" id="KW-1133">Transmembrane helix</keyword>
<evidence type="ECO:0000313" key="11">
    <source>
        <dbReference type="Proteomes" id="UP000004080"/>
    </source>
</evidence>
<feature type="transmembrane region" description="Helical" evidence="7">
    <location>
        <begin position="184"/>
        <end position="207"/>
    </location>
</feature>
<comment type="similarity">
    <text evidence="2">Belongs to the cation diffusion facilitator (CDF) transporter (TC 2.A.4) family.</text>
</comment>
<feature type="transmembrane region" description="Helical" evidence="7">
    <location>
        <begin position="159"/>
        <end position="178"/>
    </location>
</feature>
<dbReference type="STRING" id="1196324.A374_02029"/>
<dbReference type="NCBIfam" id="TIGR01297">
    <property type="entry name" value="CDF"/>
    <property type="match status" value="1"/>
</dbReference>
<dbReference type="SUPFAM" id="SSF160240">
    <property type="entry name" value="Cation efflux protein cytoplasmic domain-like"/>
    <property type="match status" value="1"/>
</dbReference>
<feature type="transmembrane region" description="Helical" evidence="7">
    <location>
        <begin position="46"/>
        <end position="65"/>
    </location>
</feature>
<dbReference type="FunFam" id="1.20.1510.10:FF:000006">
    <property type="entry name" value="Divalent cation efflux transporter"/>
    <property type="match status" value="1"/>
</dbReference>
<keyword evidence="11" id="KW-1185">Reference proteome</keyword>
<protein>
    <submittedName>
        <fullName evidence="10">Putative divalent cation efflux transporter</fullName>
    </submittedName>
</protein>
<dbReference type="InterPro" id="IPR058533">
    <property type="entry name" value="Cation_efflux_TM"/>
</dbReference>
<feature type="domain" description="Cation efflux protein cytoplasmic" evidence="9">
    <location>
        <begin position="223"/>
        <end position="296"/>
    </location>
</feature>
<dbReference type="Pfam" id="PF01545">
    <property type="entry name" value="Cation_efflux"/>
    <property type="match status" value="1"/>
</dbReference>
<keyword evidence="6 7" id="KW-0472">Membrane</keyword>
<evidence type="ECO:0000256" key="5">
    <source>
        <dbReference type="ARBA" id="ARBA00022989"/>
    </source>
</evidence>
<sequence length="301" mass="32839">MEIVQDRERVGKKVAWIALIANCLLTIGKVLVGVVADSESVFADGIHSAADIVASVAVLAVVGIANKPPDEDHPFGHGKAEVLSEGLVGIILFLVSIYIVVEGVMGFLGTPSAPGYAALAAALISYGAKHYLYRSSLRIGERYKSKAIMAIAFDHKADIVASLAAFCGVIVSIIGHHYELPYLLYGDSVASLIVAVLIMKIAFKLLVSSIDVLMDKNIEKPLLTQYKQTVLKFQAVKRIDRIRARTHGHYILIDLRISLNYDLSIKEGHDIARSIRDALQESFVDVSEVFIHVNPYFPDDV</sequence>
<accession>I8UJK7</accession>
<evidence type="ECO:0000313" key="10">
    <source>
        <dbReference type="EMBL" id="EIT86993.1"/>
    </source>
</evidence>
<dbReference type="Proteomes" id="UP000004080">
    <property type="component" value="Unassembled WGS sequence"/>
</dbReference>
<comment type="subcellular location">
    <subcellularLocation>
        <location evidence="1">Membrane</location>
        <topology evidence="1">Multi-pass membrane protein</topology>
    </subcellularLocation>
</comment>
<evidence type="ECO:0000256" key="6">
    <source>
        <dbReference type="ARBA" id="ARBA00023136"/>
    </source>
</evidence>
<feature type="transmembrane region" description="Helical" evidence="7">
    <location>
        <begin position="114"/>
        <end position="132"/>
    </location>
</feature>
<dbReference type="Pfam" id="PF16916">
    <property type="entry name" value="ZT_dimer"/>
    <property type="match status" value="1"/>
</dbReference>
<evidence type="ECO:0000256" key="3">
    <source>
        <dbReference type="ARBA" id="ARBA00022448"/>
    </source>
</evidence>
<evidence type="ECO:0000256" key="2">
    <source>
        <dbReference type="ARBA" id="ARBA00008114"/>
    </source>
</evidence>
<keyword evidence="3" id="KW-0813">Transport</keyword>
<dbReference type="GO" id="GO:0008324">
    <property type="term" value="F:monoatomic cation transmembrane transporter activity"/>
    <property type="evidence" value="ECO:0007669"/>
    <property type="project" value="InterPro"/>
</dbReference>
<dbReference type="InterPro" id="IPR027469">
    <property type="entry name" value="Cation_efflux_TMD_sf"/>
</dbReference>
<feature type="transmembrane region" description="Helical" evidence="7">
    <location>
        <begin position="14"/>
        <end position="34"/>
    </location>
</feature>
<dbReference type="PATRIC" id="fig|1196324.3.peg.404"/>
<gene>
    <name evidence="10" type="ORF">A374_02029</name>
</gene>
<evidence type="ECO:0000259" key="8">
    <source>
        <dbReference type="Pfam" id="PF01545"/>
    </source>
</evidence>
<dbReference type="eggNOG" id="COG0053">
    <property type="taxonomic scope" value="Bacteria"/>
</dbReference>
<feature type="domain" description="Cation efflux protein transmembrane" evidence="8">
    <location>
        <begin position="16"/>
        <end position="214"/>
    </location>
</feature>
<dbReference type="Gene3D" id="1.20.1510.10">
    <property type="entry name" value="Cation efflux protein transmembrane domain"/>
    <property type="match status" value="1"/>
</dbReference>